<proteinExistence type="predicted"/>
<keyword evidence="1 2" id="KW-0732">Signal</keyword>
<dbReference type="PROSITE" id="PS51208">
    <property type="entry name" value="AUTOTRANSPORTER"/>
    <property type="match status" value="1"/>
</dbReference>
<evidence type="ECO:0000313" key="5">
    <source>
        <dbReference type="Proteomes" id="UP001166291"/>
    </source>
</evidence>
<reference evidence="4" key="1">
    <citation type="submission" date="2021-07" db="EMBL/GenBank/DDBJ databases">
        <title>Zhongshania sp. CAU 1632 isolated from seawater.</title>
        <authorList>
            <person name="Kim W."/>
        </authorList>
    </citation>
    <scope>NUCLEOTIDE SEQUENCE</scope>
    <source>
        <strain evidence="4">CAU 1632</strain>
    </source>
</reference>
<dbReference type="SMART" id="SM00869">
    <property type="entry name" value="Autotransporter"/>
    <property type="match status" value="1"/>
</dbReference>
<dbReference type="InterPro" id="IPR005546">
    <property type="entry name" value="Autotransporte_beta"/>
</dbReference>
<evidence type="ECO:0000313" key="4">
    <source>
        <dbReference type="EMBL" id="MBW2940446.1"/>
    </source>
</evidence>
<dbReference type="Pfam" id="PF00657">
    <property type="entry name" value="Lipase_GDSL"/>
    <property type="match status" value="1"/>
</dbReference>
<feature type="domain" description="Autotransporter" evidence="3">
    <location>
        <begin position="317"/>
        <end position="616"/>
    </location>
</feature>
<dbReference type="Proteomes" id="UP001166291">
    <property type="component" value="Unassembled WGS sequence"/>
</dbReference>
<name>A0ABS6VQB4_9GAMM</name>
<feature type="signal peptide" evidence="2">
    <location>
        <begin position="1"/>
        <end position="19"/>
    </location>
</feature>
<dbReference type="PANTHER" id="PTHR45642:SF139">
    <property type="entry name" value="SGNH HYDROLASE-TYPE ESTERASE DOMAIN-CONTAINING PROTEIN"/>
    <property type="match status" value="1"/>
</dbReference>
<dbReference type="InterPro" id="IPR050592">
    <property type="entry name" value="GDSL_lipolytic_enzyme"/>
</dbReference>
<comment type="caution">
    <text evidence="4">The sequence shown here is derived from an EMBL/GenBank/DDBJ whole genome shotgun (WGS) entry which is preliminary data.</text>
</comment>
<dbReference type="EMBL" id="JAHWDQ010000001">
    <property type="protein sequence ID" value="MBW2940446.1"/>
    <property type="molecule type" value="Genomic_DNA"/>
</dbReference>
<dbReference type="PANTHER" id="PTHR45642">
    <property type="entry name" value="GDSL ESTERASE/LIPASE EXL3"/>
    <property type="match status" value="1"/>
</dbReference>
<gene>
    <name evidence="4" type="ORF">KXJ70_06655</name>
</gene>
<feature type="chain" id="PRO_5046661018" evidence="2">
    <location>
        <begin position="20"/>
        <end position="616"/>
    </location>
</feature>
<evidence type="ECO:0000259" key="3">
    <source>
        <dbReference type="PROSITE" id="PS51208"/>
    </source>
</evidence>
<evidence type="ECO:0000256" key="2">
    <source>
        <dbReference type="SAM" id="SignalP"/>
    </source>
</evidence>
<keyword evidence="5" id="KW-1185">Reference proteome</keyword>
<dbReference type="InterPro" id="IPR001087">
    <property type="entry name" value="GDSL"/>
</dbReference>
<evidence type="ECO:0000256" key="1">
    <source>
        <dbReference type="ARBA" id="ARBA00022729"/>
    </source>
</evidence>
<sequence>MRKLTALCVATLMCSPVSAQSYFSQLLIFGDSLLDSGNLGRRFTNRVGDGSGDFTVGDYANIAPQYLGMALGLPTDPAVSGGTNYAVGGYETADILNSINGTGLALPAGGAVARPAYLTEHNTIDSNALILIDGGGNDFLNGTAFDQTSIVNSAQTLIAGVSAISAAGGRYIMLSNLPDLGNTAAAQAQNFVVPGSAAAISAGAAGYNQALMTFANFSSANIIPVDLAGVITYIAANAEDYGFANGANIAFGPLGTFDQRYMCFDDSGGDCIEHPVFGIDGANPDPSKLLFNDGVHPTAKVGEITGDYLIDVVMAPQLVGRLSGIALGIARTQHDSLSQMLRENRWFENTDRLFINASGANEDTPSGGDQKTSHLTLGYNSAVSPAMSLGAALSMSKHETDTDGGDFSASSVGLSGLLNYRDGQWLAEGSAGLSVIDYSDLDRHFNLGDRALTASGGSDGYGWHLDGQVAYELSSSKNISIAPALGARFLAGAVDGYTESGGAVSNYQWGEQSRQSRQLRAGLLANLSVNGGINLYAEVFSVSELEDADETIEVTNTNLGYASYRMPSYRADGDNFVDASIGAAVLFDKSRLALNVNYSDEGEGRESVMLNYSLPF</sequence>
<dbReference type="Pfam" id="PF03797">
    <property type="entry name" value="Autotransporter"/>
    <property type="match status" value="1"/>
</dbReference>
<protein>
    <submittedName>
        <fullName evidence="4">Autotransporter domain-containing protein</fullName>
    </submittedName>
</protein>
<organism evidence="4 5">
    <name type="scientific">Zhongshania aquimaris</name>
    <dbReference type="NCBI Taxonomy" id="2857107"/>
    <lineage>
        <taxon>Bacteria</taxon>
        <taxon>Pseudomonadati</taxon>
        <taxon>Pseudomonadota</taxon>
        <taxon>Gammaproteobacteria</taxon>
        <taxon>Cellvibrionales</taxon>
        <taxon>Spongiibacteraceae</taxon>
        <taxon>Zhongshania</taxon>
    </lineage>
</organism>
<dbReference type="RefSeq" id="WP_219042641.1">
    <property type="nucleotide sequence ID" value="NZ_JAHWDQ010000001.1"/>
</dbReference>
<accession>A0ABS6VQB4</accession>